<evidence type="ECO:0000256" key="6">
    <source>
        <dbReference type="ARBA" id="ARBA00023134"/>
    </source>
</evidence>
<dbReference type="PANTHER" id="PTHR19136">
    <property type="entry name" value="MOLYBDENUM COFACTOR GUANYLYLTRANSFERASE"/>
    <property type="match status" value="1"/>
</dbReference>
<feature type="binding site" evidence="8">
    <location>
        <begin position="12"/>
        <end position="14"/>
    </location>
    <ligand>
        <name>GTP</name>
        <dbReference type="ChEBI" id="CHEBI:37565"/>
    </ligand>
</feature>
<feature type="binding site" evidence="8">
    <location>
        <position position="97"/>
    </location>
    <ligand>
        <name>GTP</name>
        <dbReference type="ChEBI" id="CHEBI:37565"/>
    </ligand>
</feature>
<evidence type="ECO:0000259" key="9">
    <source>
        <dbReference type="Pfam" id="PF12804"/>
    </source>
</evidence>
<keyword evidence="3 8" id="KW-0479">Metal-binding</keyword>
<proteinExistence type="inferred from homology"/>
<comment type="subcellular location">
    <subcellularLocation>
        <location evidence="8">Cytoplasm</location>
    </subcellularLocation>
</comment>
<comment type="caution">
    <text evidence="10">The sequence shown here is derived from an EMBL/GenBank/DDBJ whole genome shotgun (WGS) entry which is preliminary data.</text>
</comment>
<dbReference type="Proteomes" id="UP000233618">
    <property type="component" value="Unassembled WGS sequence"/>
</dbReference>
<comment type="cofactor">
    <cofactor evidence="8">
        <name>Mg(2+)</name>
        <dbReference type="ChEBI" id="CHEBI:18420"/>
    </cofactor>
</comment>
<keyword evidence="1 8" id="KW-0963">Cytoplasm</keyword>
<dbReference type="InterPro" id="IPR025877">
    <property type="entry name" value="MobA-like_NTP_Trfase"/>
</dbReference>
<evidence type="ECO:0000256" key="2">
    <source>
        <dbReference type="ARBA" id="ARBA00022679"/>
    </source>
</evidence>
<keyword evidence="2 8" id="KW-0808">Transferase</keyword>
<keyword evidence="7 8" id="KW-0501">Molybdenum cofactor biosynthesis</keyword>
<keyword evidence="5 8" id="KW-0460">Magnesium</keyword>
<dbReference type="SUPFAM" id="SSF53448">
    <property type="entry name" value="Nucleotide-diphospho-sugar transferases"/>
    <property type="match status" value="1"/>
</dbReference>
<dbReference type="EMBL" id="MVDE01000029">
    <property type="protein sequence ID" value="PKQ63316.1"/>
    <property type="molecule type" value="Genomic_DNA"/>
</dbReference>
<evidence type="ECO:0000256" key="8">
    <source>
        <dbReference type="HAMAP-Rule" id="MF_00316"/>
    </source>
</evidence>
<keyword evidence="4 8" id="KW-0547">Nucleotide-binding</keyword>
<dbReference type="AlphaFoldDB" id="A0A2N3HZ17"/>
<comment type="similarity">
    <text evidence="8">Belongs to the MobA family.</text>
</comment>
<evidence type="ECO:0000256" key="7">
    <source>
        <dbReference type="ARBA" id="ARBA00023150"/>
    </source>
</evidence>
<evidence type="ECO:0000256" key="1">
    <source>
        <dbReference type="ARBA" id="ARBA00022490"/>
    </source>
</evidence>
<dbReference type="GO" id="GO:0046872">
    <property type="term" value="F:metal ion binding"/>
    <property type="evidence" value="ECO:0007669"/>
    <property type="project" value="UniProtKB-KW"/>
</dbReference>
<dbReference type="Gene3D" id="3.90.550.10">
    <property type="entry name" value="Spore Coat Polysaccharide Biosynthesis Protein SpsA, Chain A"/>
    <property type="match status" value="1"/>
</dbReference>
<name>A0A2N3HZ17_9BACT</name>
<feature type="binding site" evidence="8">
    <location>
        <position position="68"/>
    </location>
    <ligand>
        <name>GTP</name>
        <dbReference type="ChEBI" id="CHEBI:37565"/>
    </ligand>
</feature>
<dbReference type="RefSeq" id="WP_101310847.1">
    <property type="nucleotide sequence ID" value="NZ_MVDE01000029.1"/>
</dbReference>
<comment type="caution">
    <text evidence="8">Lacks conserved residue(s) required for the propagation of feature annotation.</text>
</comment>
<dbReference type="GO" id="GO:0005525">
    <property type="term" value="F:GTP binding"/>
    <property type="evidence" value="ECO:0007669"/>
    <property type="project" value="UniProtKB-UniRule"/>
</dbReference>
<comment type="catalytic activity">
    <reaction evidence="8">
        <text>Mo-molybdopterin + GTP + H(+) = Mo-molybdopterin guanine dinucleotide + diphosphate</text>
        <dbReference type="Rhea" id="RHEA:34243"/>
        <dbReference type="ChEBI" id="CHEBI:15378"/>
        <dbReference type="ChEBI" id="CHEBI:33019"/>
        <dbReference type="ChEBI" id="CHEBI:37565"/>
        <dbReference type="ChEBI" id="CHEBI:71302"/>
        <dbReference type="ChEBI" id="CHEBI:71310"/>
        <dbReference type="EC" id="2.7.7.77"/>
    </reaction>
</comment>
<feature type="domain" description="MobA-like NTP transferase" evidence="9">
    <location>
        <begin position="9"/>
        <end position="158"/>
    </location>
</feature>
<evidence type="ECO:0000256" key="4">
    <source>
        <dbReference type="ARBA" id="ARBA00022741"/>
    </source>
</evidence>
<dbReference type="PANTHER" id="PTHR19136:SF81">
    <property type="entry name" value="MOLYBDENUM COFACTOR GUANYLYLTRANSFERASE"/>
    <property type="match status" value="1"/>
</dbReference>
<dbReference type="EC" id="2.7.7.77" evidence="8"/>
<sequence length="192" mass="21766">MVKNKKIVGIVLSGGKSSRMGSEKGLVEWKGKHLIEYSIEALQPICDQLVISSNMEYYNYLGYPIIEDEIKECGPIGGIYSCMKAVKADYYLVISCDVPNVSFLLFADLLKHIADFDAIFPADKDGRRQPLIAVYRSSCKDIIEKELFQGHFKMMRLLDLLQTETFQISEELPYYNSKMLSNANSPEDIDSL</sequence>
<gene>
    <name evidence="8" type="primary">mobA</name>
    <name evidence="10" type="ORF">BZG01_15945</name>
</gene>
<dbReference type="GO" id="GO:0006777">
    <property type="term" value="P:Mo-molybdopterin cofactor biosynthetic process"/>
    <property type="evidence" value="ECO:0007669"/>
    <property type="project" value="UniProtKB-KW"/>
</dbReference>
<dbReference type="GO" id="GO:0005737">
    <property type="term" value="C:cytoplasm"/>
    <property type="evidence" value="ECO:0007669"/>
    <property type="project" value="UniProtKB-SubCell"/>
</dbReference>
<accession>A0A2N3HZ17</accession>
<comment type="function">
    <text evidence="8">Transfers a GMP moiety from GTP to Mo-molybdopterin (Mo-MPT) cofactor (Moco or molybdenum cofactor) to form Mo-molybdopterin guanine dinucleotide (Mo-MGD) cofactor.</text>
</comment>
<protein>
    <recommendedName>
        <fullName evidence="8">Probable molybdenum cofactor guanylyltransferase</fullName>
        <shortName evidence="8">MoCo guanylyltransferase</shortName>
        <ecNumber evidence="8">2.7.7.77</ecNumber>
    </recommendedName>
    <alternativeName>
        <fullName evidence="8">GTP:molybdopterin guanylyltransferase</fullName>
    </alternativeName>
    <alternativeName>
        <fullName evidence="8">Mo-MPT guanylyltransferase</fullName>
    </alternativeName>
    <alternativeName>
        <fullName evidence="8">Molybdopterin guanylyltransferase</fullName>
    </alternativeName>
    <alternativeName>
        <fullName evidence="8">Molybdopterin-guanine dinucleotide synthase</fullName>
        <shortName evidence="8">MGD synthase</shortName>
    </alternativeName>
</protein>
<comment type="domain">
    <text evidence="8">The N-terminal domain determines nucleotide recognition and specific binding, while the C-terminal domain determines the specific binding to the target protein.</text>
</comment>
<keyword evidence="11" id="KW-1185">Reference proteome</keyword>
<evidence type="ECO:0000313" key="10">
    <source>
        <dbReference type="EMBL" id="PKQ63316.1"/>
    </source>
</evidence>
<feature type="binding site" evidence="8">
    <location>
        <position position="97"/>
    </location>
    <ligand>
        <name>Mg(2+)</name>
        <dbReference type="ChEBI" id="CHEBI:18420"/>
    </ligand>
</feature>
<dbReference type="CDD" id="cd02503">
    <property type="entry name" value="MobA"/>
    <property type="match status" value="1"/>
</dbReference>
<evidence type="ECO:0000256" key="5">
    <source>
        <dbReference type="ARBA" id="ARBA00022842"/>
    </source>
</evidence>
<dbReference type="HAMAP" id="MF_00316">
    <property type="entry name" value="MobA"/>
    <property type="match status" value="1"/>
</dbReference>
<dbReference type="Pfam" id="PF12804">
    <property type="entry name" value="NTP_transf_3"/>
    <property type="match status" value="1"/>
</dbReference>
<dbReference type="InterPro" id="IPR013482">
    <property type="entry name" value="Molybde_CF_guanTrfase"/>
</dbReference>
<organism evidence="10 11">
    <name type="scientific">Labilibaculum manganireducens</name>
    <dbReference type="NCBI Taxonomy" id="1940525"/>
    <lineage>
        <taxon>Bacteria</taxon>
        <taxon>Pseudomonadati</taxon>
        <taxon>Bacteroidota</taxon>
        <taxon>Bacteroidia</taxon>
        <taxon>Marinilabiliales</taxon>
        <taxon>Marinifilaceae</taxon>
        <taxon>Labilibaculum</taxon>
    </lineage>
</organism>
<reference evidence="10 11" key="1">
    <citation type="journal article" date="2017" name="Front. Microbiol.">
        <title>Labilibaculum manganireducens gen. nov., sp. nov. and Labilibaculum filiforme sp. nov., Novel Bacteroidetes Isolated from Subsurface Sediments of the Baltic Sea.</title>
        <authorList>
            <person name="Vandieken V."/>
            <person name="Marshall I.P."/>
            <person name="Niemann H."/>
            <person name="Engelen B."/>
            <person name="Cypionka H."/>
        </authorList>
    </citation>
    <scope>NUCLEOTIDE SEQUENCE [LARGE SCALE GENOMIC DNA]</scope>
    <source>
        <strain evidence="10 11">59.10-2M</strain>
    </source>
</reference>
<evidence type="ECO:0000313" key="11">
    <source>
        <dbReference type="Proteomes" id="UP000233618"/>
    </source>
</evidence>
<feature type="binding site" evidence="8">
    <location>
        <position position="24"/>
    </location>
    <ligand>
        <name>GTP</name>
        <dbReference type="ChEBI" id="CHEBI:37565"/>
    </ligand>
</feature>
<keyword evidence="6 8" id="KW-0342">GTP-binding</keyword>
<dbReference type="InterPro" id="IPR029044">
    <property type="entry name" value="Nucleotide-diphossugar_trans"/>
</dbReference>
<evidence type="ECO:0000256" key="3">
    <source>
        <dbReference type="ARBA" id="ARBA00022723"/>
    </source>
</evidence>
<dbReference type="GO" id="GO:0061603">
    <property type="term" value="F:molybdenum cofactor guanylyltransferase activity"/>
    <property type="evidence" value="ECO:0007669"/>
    <property type="project" value="UniProtKB-EC"/>
</dbReference>